<dbReference type="AlphaFoldDB" id="A0A9N9PCA1"/>
<comment type="caution">
    <text evidence="1">The sequence shown here is derived from an EMBL/GenBank/DDBJ whole genome shotgun (WGS) entry which is preliminary data.</text>
</comment>
<evidence type="ECO:0000313" key="1">
    <source>
        <dbReference type="EMBL" id="CAG8810910.1"/>
    </source>
</evidence>
<organism evidence="1 2">
    <name type="scientific">Dentiscutata erythropus</name>
    <dbReference type="NCBI Taxonomy" id="1348616"/>
    <lineage>
        <taxon>Eukaryota</taxon>
        <taxon>Fungi</taxon>
        <taxon>Fungi incertae sedis</taxon>
        <taxon>Mucoromycota</taxon>
        <taxon>Glomeromycotina</taxon>
        <taxon>Glomeromycetes</taxon>
        <taxon>Diversisporales</taxon>
        <taxon>Gigasporaceae</taxon>
        <taxon>Dentiscutata</taxon>
    </lineage>
</organism>
<feature type="non-terminal residue" evidence="1">
    <location>
        <position position="106"/>
    </location>
</feature>
<accession>A0A9N9PCA1</accession>
<name>A0A9N9PCA1_9GLOM</name>
<protein>
    <submittedName>
        <fullName evidence="1">7190_t:CDS:1</fullName>
    </submittedName>
</protein>
<keyword evidence="2" id="KW-1185">Reference proteome</keyword>
<dbReference type="EMBL" id="CAJVPY010046927">
    <property type="protein sequence ID" value="CAG8810910.1"/>
    <property type="molecule type" value="Genomic_DNA"/>
</dbReference>
<dbReference type="Proteomes" id="UP000789405">
    <property type="component" value="Unassembled WGS sequence"/>
</dbReference>
<evidence type="ECO:0000313" key="2">
    <source>
        <dbReference type="Proteomes" id="UP000789405"/>
    </source>
</evidence>
<gene>
    <name evidence="1" type="ORF">DERYTH_LOCUS25371</name>
</gene>
<sequence>VFCKFGLNIRLHVNKSCQACSQVLPDEISRILDTDWTDYDLDGNIDCLLYFTMTQNFRIYCQTIHLTYQECELDLEDILQHLQFVCSERNIIIRSYLLYQEEKNIH</sequence>
<feature type="non-terminal residue" evidence="1">
    <location>
        <position position="1"/>
    </location>
</feature>
<reference evidence="1" key="1">
    <citation type="submission" date="2021-06" db="EMBL/GenBank/DDBJ databases">
        <authorList>
            <person name="Kallberg Y."/>
            <person name="Tangrot J."/>
            <person name="Rosling A."/>
        </authorList>
    </citation>
    <scope>NUCLEOTIDE SEQUENCE</scope>
    <source>
        <strain evidence="1">MA453B</strain>
    </source>
</reference>
<proteinExistence type="predicted"/>
<dbReference type="Gene3D" id="3.40.1310.20">
    <property type="match status" value="1"/>
</dbReference>